<dbReference type="RefSeq" id="XP_012188878.1">
    <property type="nucleotide sequence ID" value="XM_012333488.1"/>
</dbReference>
<evidence type="ECO:0000313" key="2">
    <source>
        <dbReference type="Proteomes" id="UP000014071"/>
    </source>
</evidence>
<dbReference type="Proteomes" id="UP000014071">
    <property type="component" value="Unassembled WGS sequence"/>
</dbReference>
<accession>R9P1Z1</accession>
<evidence type="ECO:0000313" key="1">
    <source>
        <dbReference type="EMBL" id="GAC95291.1"/>
    </source>
</evidence>
<sequence length="80" mass="9001">MESNAVLKARENLRRYRHVSTLQSRRGLRIVSQPNRTLNERANLPSVVLSLTTMLPRVALIFPFIRRTASGTKGQFGPGP</sequence>
<reference evidence="2" key="1">
    <citation type="journal article" date="2013" name="Genome Announc.">
        <title>Draft genome sequence of the basidiomycetous yeast-like fungus Pseudozyma hubeiensis SY62, which produces an abundant amount of the biosurfactant mannosylerythritol lipids.</title>
        <authorList>
            <person name="Konishi M."/>
            <person name="Hatada Y."/>
            <person name="Horiuchi J."/>
        </authorList>
    </citation>
    <scope>NUCLEOTIDE SEQUENCE [LARGE SCALE GENOMIC DNA]</scope>
    <source>
        <strain evidence="2">SY62</strain>
    </source>
</reference>
<dbReference type="GeneID" id="24108157"/>
<protein>
    <submittedName>
        <fullName evidence="1">Uncharacterized protein</fullName>
    </submittedName>
</protein>
<organism evidence="1 2">
    <name type="scientific">Pseudozyma hubeiensis (strain SY62)</name>
    <name type="common">Yeast</name>
    <dbReference type="NCBI Taxonomy" id="1305764"/>
    <lineage>
        <taxon>Eukaryota</taxon>
        <taxon>Fungi</taxon>
        <taxon>Dikarya</taxon>
        <taxon>Basidiomycota</taxon>
        <taxon>Ustilaginomycotina</taxon>
        <taxon>Ustilaginomycetes</taxon>
        <taxon>Ustilaginales</taxon>
        <taxon>Ustilaginaceae</taxon>
        <taxon>Pseudozyma</taxon>
    </lineage>
</organism>
<dbReference type="EMBL" id="DF238792">
    <property type="protein sequence ID" value="GAC95291.1"/>
    <property type="molecule type" value="Genomic_DNA"/>
</dbReference>
<name>R9P1Z1_PSEHS</name>
<dbReference type="AlphaFoldDB" id="R9P1Z1"/>
<keyword evidence="2" id="KW-1185">Reference proteome</keyword>
<proteinExistence type="predicted"/>
<dbReference type="HOGENOM" id="CLU_2590773_0_0_1"/>
<gene>
    <name evidence="1" type="ORF">PHSY_002866</name>
</gene>